<protein>
    <submittedName>
        <fullName evidence="4">Uncharacterized protein</fullName>
    </submittedName>
</protein>
<feature type="transmembrane region" description="Helical" evidence="3">
    <location>
        <begin position="38"/>
        <end position="63"/>
    </location>
</feature>
<name>A0AAD4WQK4_PRUDU</name>
<proteinExistence type="inferred from homology"/>
<dbReference type="GO" id="GO:0006820">
    <property type="term" value="P:monoatomic anion transport"/>
    <property type="evidence" value="ECO:0007669"/>
    <property type="project" value="TreeGrafter"/>
</dbReference>
<keyword evidence="5" id="KW-1185">Reference proteome</keyword>
<evidence type="ECO:0000256" key="1">
    <source>
        <dbReference type="ARBA" id="ARBA00004141"/>
    </source>
</evidence>
<accession>A0AAD4WQK4</accession>
<comment type="similarity">
    <text evidence="2">Belongs to the MscS (TC 1.A.23) family.</text>
</comment>
<dbReference type="GO" id="GO:0005886">
    <property type="term" value="C:plasma membrane"/>
    <property type="evidence" value="ECO:0007669"/>
    <property type="project" value="TreeGrafter"/>
</dbReference>
<dbReference type="Proteomes" id="UP001054821">
    <property type="component" value="Chromosome 2"/>
</dbReference>
<sequence length="251" mass="28822">MDRVLLPELSRTRPPWIACLTVTKLEHQKVWSLELWKWCVLEVVVLCGRLVTEWLINVLVYLIEMNFLFKKKVLHFDYGLKRSVQIFIWLSLILLAWALLFDGHGVKRSRKTSRILRLINVVRNSGLFTISNTLESIDVEEGEQTNKEITITETGCHQIKRCLRTSQLPRFMLPSDMMMSTDIQFTNSSVSALDICLMSFGDARTMSARIADQADYGPLIPARIAARIHYVSPRPARGIDGLTEELTDTRN</sequence>
<comment type="subcellular location">
    <subcellularLocation>
        <location evidence="1">Membrane</location>
        <topology evidence="1">Multi-pass membrane protein</topology>
    </subcellularLocation>
</comment>
<evidence type="ECO:0000313" key="4">
    <source>
        <dbReference type="EMBL" id="KAI5347518.1"/>
    </source>
</evidence>
<gene>
    <name evidence="4" type="ORF">L3X38_015397</name>
</gene>
<reference evidence="4 5" key="1">
    <citation type="journal article" date="2022" name="G3 (Bethesda)">
        <title>Whole-genome sequence and methylome profiling of the almond [Prunus dulcis (Mill.) D.A. Webb] cultivar 'Nonpareil'.</title>
        <authorList>
            <person name="D'Amico-Willman K.M."/>
            <person name="Ouma W.Z."/>
            <person name="Meulia T."/>
            <person name="Sideli G.M."/>
            <person name="Gradziel T.M."/>
            <person name="Fresnedo-Ramirez J."/>
        </authorList>
    </citation>
    <scope>NUCLEOTIDE SEQUENCE [LARGE SCALE GENOMIC DNA]</scope>
    <source>
        <strain evidence="4">Clone GOH B32 T37-40</strain>
    </source>
</reference>
<dbReference type="InterPro" id="IPR016688">
    <property type="entry name" value="MscS-like_plants/fungi"/>
</dbReference>
<keyword evidence="3" id="KW-0472">Membrane</keyword>
<comment type="caution">
    <text evidence="4">The sequence shown here is derived from an EMBL/GenBank/DDBJ whole genome shotgun (WGS) entry which is preliminary data.</text>
</comment>
<dbReference type="PANTHER" id="PTHR31618">
    <property type="entry name" value="MECHANOSENSITIVE ION CHANNEL PROTEIN 5"/>
    <property type="match status" value="1"/>
</dbReference>
<evidence type="ECO:0000256" key="3">
    <source>
        <dbReference type="SAM" id="Phobius"/>
    </source>
</evidence>
<dbReference type="PANTHER" id="PTHR31618:SF7">
    <property type="entry name" value="MECHANOSENSITIVE ION CHANNEL PROTEIN"/>
    <property type="match status" value="1"/>
</dbReference>
<keyword evidence="3" id="KW-0812">Transmembrane</keyword>
<dbReference type="AlphaFoldDB" id="A0AAD4WQK4"/>
<dbReference type="EMBL" id="JAJFAZ020000002">
    <property type="protein sequence ID" value="KAI5347518.1"/>
    <property type="molecule type" value="Genomic_DNA"/>
</dbReference>
<evidence type="ECO:0000256" key="2">
    <source>
        <dbReference type="ARBA" id="ARBA00008017"/>
    </source>
</evidence>
<feature type="transmembrane region" description="Helical" evidence="3">
    <location>
        <begin position="83"/>
        <end position="101"/>
    </location>
</feature>
<dbReference type="GO" id="GO:0008381">
    <property type="term" value="F:mechanosensitive monoatomic ion channel activity"/>
    <property type="evidence" value="ECO:0007669"/>
    <property type="project" value="TreeGrafter"/>
</dbReference>
<organism evidence="4 5">
    <name type="scientific">Prunus dulcis</name>
    <name type="common">Almond</name>
    <name type="synonym">Amygdalus dulcis</name>
    <dbReference type="NCBI Taxonomy" id="3755"/>
    <lineage>
        <taxon>Eukaryota</taxon>
        <taxon>Viridiplantae</taxon>
        <taxon>Streptophyta</taxon>
        <taxon>Embryophyta</taxon>
        <taxon>Tracheophyta</taxon>
        <taxon>Spermatophyta</taxon>
        <taxon>Magnoliopsida</taxon>
        <taxon>eudicotyledons</taxon>
        <taxon>Gunneridae</taxon>
        <taxon>Pentapetalae</taxon>
        <taxon>rosids</taxon>
        <taxon>fabids</taxon>
        <taxon>Rosales</taxon>
        <taxon>Rosaceae</taxon>
        <taxon>Amygdaloideae</taxon>
        <taxon>Amygdaleae</taxon>
        <taxon>Prunus</taxon>
    </lineage>
</organism>
<keyword evidence="3" id="KW-1133">Transmembrane helix</keyword>
<evidence type="ECO:0000313" key="5">
    <source>
        <dbReference type="Proteomes" id="UP001054821"/>
    </source>
</evidence>
<dbReference type="GO" id="GO:0050982">
    <property type="term" value="P:detection of mechanical stimulus"/>
    <property type="evidence" value="ECO:0007669"/>
    <property type="project" value="TreeGrafter"/>
</dbReference>